<dbReference type="GO" id="GO:0032958">
    <property type="term" value="P:inositol phosphate biosynthetic process"/>
    <property type="evidence" value="ECO:0007669"/>
    <property type="project" value="InterPro"/>
</dbReference>
<evidence type="ECO:0000256" key="4">
    <source>
        <dbReference type="RuleBase" id="RU363090"/>
    </source>
</evidence>
<comment type="similarity">
    <text evidence="1 4">Belongs to the inositol phosphokinase (IPK) family.</text>
</comment>
<evidence type="ECO:0000256" key="3">
    <source>
        <dbReference type="ARBA" id="ARBA00022777"/>
    </source>
</evidence>
<evidence type="ECO:0000256" key="2">
    <source>
        <dbReference type="ARBA" id="ARBA00022679"/>
    </source>
</evidence>
<dbReference type="EMBL" id="WJBH02000003">
    <property type="protein sequence ID" value="KAI9561627.1"/>
    <property type="molecule type" value="Genomic_DNA"/>
</dbReference>
<feature type="region of interest" description="Disordered" evidence="5">
    <location>
        <begin position="137"/>
        <end position="164"/>
    </location>
</feature>
<evidence type="ECO:0000256" key="5">
    <source>
        <dbReference type="SAM" id="MobiDB-lite"/>
    </source>
</evidence>
<dbReference type="InterPro" id="IPR038286">
    <property type="entry name" value="IPK_sf"/>
</dbReference>
<dbReference type="AlphaFoldDB" id="A0AAD5KW73"/>
<dbReference type="GO" id="GO:0046854">
    <property type="term" value="P:phosphatidylinositol phosphate biosynthetic process"/>
    <property type="evidence" value="ECO:0007669"/>
    <property type="project" value="TreeGrafter"/>
</dbReference>
<dbReference type="GO" id="GO:0000828">
    <property type="term" value="F:inositol hexakisphosphate kinase activity"/>
    <property type="evidence" value="ECO:0007669"/>
    <property type="project" value="TreeGrafter"/>
</dbReference>
<protein>
    <recommendedName>
        <fullName evidence="4">Kinase</fullName>
        <ecNumber evidence="4">2.7.-.-</ecNumber>
    </recommendedName>
</protein>
<dbReference type="Pfam" id="PF03770">
    <property type="entry name" value="IPK"/>
    <property type="match status" value="1"/>
</dbReference>
<keyword evidence="3 4" id="KW-0418">Kinase</keyword>
<dbReference type="InterPro" id="IPR005522">
    <property type="entry name" value="IPK"/>
</dbReference>
<dbReference type="EC" id="2.7.-.-" evidence="4"/>
<accession>A0AAD5KW73</accession>
<name>A0AAD5KW73_9CRUS</name>
<dbReference type="GO" id="GO:0005634">
    <property type="term" value="C:nucleus"/>
    <property type="evidence" value="ECO:0007669"/>
    <property type="project" value="TreeGrafter"/>
</dbReference>
<organism evidence="6 7">
    <name type="scientific">Daphnia sinensis</name>
    <dbReference type="NCBI Taxonomy" id="1820382"/>
    <lineage>
        <taxon>Eukaryota</taxon>
        <taxon>Metazoa</taxon>
        <taxon>Ecdysozoa</taxon>
        <taxon>Arthropoda</taxon>
        <taxon>Crustacea</taxon>
        <taxon>Branchiopoda</taxon>
        <taxon>Diplostraca</taxon>
        <taxon>Cladocera</taxon>
        <taxon>Anomopoda</taxon>
        <taxon>Daphniidae</taxon>
        <taxon>Daphnia</taxon>
        <taxon>Daphnia similis group</taxon>
    </lineage>
</organism>
<dbReference type="Proteomes" id="UP000820818">
    <property type="component" value="Linkage Group LG3"/>
</dbReference>
<dbReference type="PANTHER" id="PTHR12400:SF26">
    <property type="entry name" value="KINASE"/>
    <property type="match status" value="1"/>
</dbReference>
<dbReference type="GO" id="GO:0005737">
    <property type="term" value="C:cytoplasm"/>
    <property type="evidence" value="ECO:0007669"/>
    <property type="project" value="TreeGrafter"/>
</dbReference>
<dbReference type="SUPFAM" id="SSF56104">
    <property type="entry name" value="SAICAR synthase-like"/>
    <property type="match status" value="1"/>
</dbReference>
<dbReference type="Gene3D" id="3.30.470.160">
    <property type="entry name" value="Inositol polyphosphate kinase"/>
    <property type="match status" value="1"/>
</dbReference>
<gene>
    <name evidence="6" type="ORF">GHT06_012587</name>
</gene>
<keyword evidence="7" id="KW-1185">Reference proteome</keyword>
<evidence type="ECO:0000313" key="6">
    <source>
        <dbReference type="EMBL" id="KAI9561627.1"/>
    </source>
</evidence>
<dbReference type="PANTHER" id="PTHR12400">
    <property type="entry name" value="INOSITOL POLYPHOSPHATE KINASE"/>
    <property type="match status" value="1"/>
</dbReference>
<evidence type="ECO:0000256" key="1">
    <source>
        <dbReference type="ARBA" id="ARBA00007374"/>
    </source>
</evidence>
<evidence type="ECO:0000313" key="7">
    <source>
        <dbReference type="Proteomes" id="UP000820818"/>
    </source>
</evidence>
<reference evidence="6 7" key="1">
    <citation type="submission" date="2022-05" db="EMBL/GenBank/DDBJ databases">
        <title>A multi-omics perspective on studying reproductive biology in Daphnia sinensis.</title>
        <authorList>
            <person name="Jia J."/>
        </authorList>
    </citation>
    <scope>NUCLEOTIDE SEQUENCE [LARGE SCALE GENOMIC DNA]</scope>
    <source>
        <strain evidence="6 7">WSL</strain>
    </source>
</reference>
<comment type="caution">
    <text evidence="6">The sequence shown here is derived from an EMBL/GenBank/DDBJ whole genome shotgun (WGS) entry which is preliminary data.</text>
</comment>
<sequence length="486" mass="54785">MKTSVTRCQDSLTFGDWYTRFGHPKYRALDTLACLGRREFAHRSRGHDPFQSVLSLARMEVEQRFPRMQLVRKAAEQYQRLIMDCTRPTLAIHQQQSVRDANGSATSIQQSIKQRVAGGSTTKHGIASLRKWRPSRNGFKASGIPASTTTHISTKADGSANDSPATGRHTCYHGDMTMLQLLAFNALDLSAPATDVLLKNRRSSWVQLSGHPGSFAPASLGTLWKKQGADNNEQLVYEALMKDSASDIVPKYYRDVSYQGESFIEMQDLLHGFTDPNVIDIKMGTRTFLESEVTNTTARSDLYQKMVKVDPTAPTREENELQAVTKLRYMTFREQQSSSCSLGFRIEAIKFQGKPPVSDLKTVQTREAVQSMLEVFVGQGRPSVKKELLTRLKHIRQKFQESPYFQTHEVVGSSILIIYDSQHVGAWVIDFAKTLPLPDGLAVTHRQPWQQGNHEEGWLTGIDNLIRDIEALHCDASNTKEMHLKR</sequence>
<proteinExistence type="inferred from homology"/>
<keyword evidence="2 4" id="KW-0808">Transferase</keyword>